<evidence type="ECO:0000256" key="2">
    <source>
        <dbReference type="PROSITE-ProRule" id="PRU00497"/>
    </source>
</evidence>
<feature type="signal peptide" evidence="4">
    <location>
        <begin position="1"/>
        <end position="20"/>
    </location>
</feature>
<dbReference type="InterPro" id="IPR031311">
    <property type="entry name" value="CHIT_BIND_RR_consensus"/>
</dbReference>
<evidence type="ECO:0000313" key="5">
    <source>
        <dbReference type="EMBL" id="EFX83997.1"/>
    </source>
</evidence>
<feature type="region of interest" description="Disordered" evidence="3">
    <location>
        <begin position="281"/>
        <end position="318"/>
    </location>
</feature>
<dbReference type="InParanoid" id="E9G8M9"/>
<feature type="region of interest" description="Disordered" evidence="3">
    <location>
        <begin position="245"/>
        <end position="269"/>
    </location>
</feature>
<evidence type="ECO:0000256" key="3">
    <source>
        <dbReference type="SAM" id="MobiDB-lite"/>
    </source>
</evidence>
<dbReference type="GO" id="GO:0031012">
    <property type="term" value="C:extracellular matrix"/>
    <property type="evidence" value="ECO:0000318"/>
    <property type="project" value="GO_Central"/>
</dbReference>
<dbReference type="PhylomeDB" id="E9G8M9"/>
<dbReference type="EMBL" id="GL732535">
    <property type="protein sequence ID" value="EFX83997.1"/>
    <property type="molecule type" value="Genomic_DNA"/>
</dbReference>
<gene>
    <name evidence="5" type="ORF">DAPPUDRAFT_315078</name>
</gene>
<feature type="compositionally biased region" description="Polar residues" evidence="3">
    <location>
        <begin position="250"/>
        <end position="269"/>
    </location>
</feature>
<name>E9G8M9_DAPPU</name>
<dbReference type="STRING" id="6669.E9G8M9"/>
<keyword evidence="1 2" id="KW-0193">Cuticle</keyword>
<feature type="chain" id="PRO_5003237251" description="Cuticle protein" evidence="4">
    <location>
        <begin position="21"/>
        <end position="318"/>
    </location>
</feature>
<dbReference type="AlphaFoldDB" id="E9G8M9"/>
<evidence type="ECO:0000256" key="1">
    <source>
        <dbReference type="ARBA" id="ARBA00022460"/>
    </source>
</evidence>
<proteinExistence type="predicted"/>
<dbReference type="OrthoDB" id="6595597at2759"/>
<protein>
    <recommendedName>
        <fullName evidence="7">Cuticle protein</fullName>
    </recommendedName>
</protein>
<dbReference type="KEGG" id="dpx:DAPPUDRAFT_315078"/>
<feature type="region of interest" description="Disordered" evidence="3">
    <location>
        <begin position="145"/>
        <end position="170"/>
    </location>
</feature>
<dbReference type="HOGENOM" id="CLU_875111_0_0_1"/>
<dbReference type="PROSITE" id="PS00233">
    <property type="entry name" value="CHIT_BIND_RR_1"/>
    <property type="match status" value="1"/>
</dbReference>
<dbReference type="InterPro" id="IPR000618">
    <property type="entry name" value="Insect_cuticle"/>
</dbReference>
<dbReference type="GO" id="GO:0042302">
    <property type="term" value="F:structural constituent of cuticle"/>
    <property type="evidence" value="ECO:0007669"/>
    <property type="project" value="UniProtKB-UniRule"/>
</dbReference>
<feature type="compositionally biased region" description="Polar residues" evidence="3">
    <location>
        <begin position="309"/>
        <end position="318"/>
    </location>
</feature>
<evidence type="ECO:0000313" key="6">
    <source>
        <dbReference type="Proteomes" id="UP000000305"/>
    </source>
</evidence>
<evidence type="ECO:0000256" key="4">
    <source>
        <dbReference type="SAM" id="SignalP"/>
    </source>
</evidence>
<keyword evidence="6" id="KW-1185">Reference proteome</keyword>
<reference evidence="5 6" key="1">
    <citation type="journal article" date="2011" name="Science">
        <title>The ecoresponsive genome of Daphnia pulex.</title>
        <authorList>
            <person name="Colbourne J.K."/>
            <person name="Pfrender M.E."/>
            <person name="Gilbert D."/>
            <person name="Thomas W.K."/>
            <person name="Tucker A."/>
            <person name="Oakley T.H."/>
            <person name="Tokishita S."/>
            <person name="Aerts A."/>
            <person name="Arnold G.J."/>
            <person name="Basu M.K."/>
            <person name="Bauer D.J."/>
            <person name="Caceres C.E."/>
            <person name="Carmel L."/>
            <person name="Casola C."/>
            <person name="Choi J.H."/>
            <person name="Detter J.C."/>
            <person name="Dong Q."/>
            <person name="Dusheyko S."/>
            <person name="Eads B.D."/>
            <person name="Frohlich T."/>
            <person name="Geiler-Samerotte K.A."/>
            <person name="Gerlach D."/>
            <person name="Hatcher P."/>
            <person name="Jogdeo S."/>
            <person name="Krijgsveld J."/>
            <person name="Kriventseva E.V."/>
            <person name="Kultz D."/>
            <person name="Laforsch C."/>
            <person name="Lindquist E."/>
            <person name="Lopez J."/>
            <person name="Manak J.R."/>
            <person name="Muller J."/>
            <person name="Pangilinan J."/>
            <person name="Patwardhan R.P."/>
            <person name="Pitluck S."/>
            <person name="Pritham E.J."/>
            <person name="Rechtsteiner A."/>
            <person name="Rho M."/>
            <person name="Rogozin I.B."/>
            <person name="Sakarya O."/>
            <person name="Salamov A."/>
            <person name="Schaack S."/>
            <person name="Shapiro H."/>
            <person name="Shiga Y."/>
            <person name="Skalitzky C."/>
            <person name="Smith Z."/>
            <person name="Souvorov A."/>
            <person name="Sung W."/>
            <person name="Tang Z."/>
            <person name="Tsuchiya D."/>
            <person name="Tu H."/>
            <person name="Vos H."/>
            <person name="Wang M."/>
            <person name="Wolf Y.I."/>
            <person name="Yamagata H."/>
            <person name="Yamada T."/>
            <person name="Ye Y."/>
            <person name="Shaw J.R."/>
            <person name="Andrews J."/>
            <person name="Crease T.J."/>
            <person name="Tang H."/>
            <person name="Lucas S.M."/>
            <person name="Robertson H.M."/>
            <person name="Bork P."/>
            <person name="Koonin E.V."/>
            <person name="Zdobnov E.M."/>
            <person name="Grigoriev I.V."/>
            <person name="Lynch M."/>
            <person name="Boore J.L."/>
        </authorList>
    </citation>
    <scope>NUCLEOTIDE SEQUENCE [LARGE SCALE GENOMIC DNA]</scope>
</reference>
<dbReference type="PANTHER" id="PTHR12236:SF79">
    <property type="entry name" value="CUTICULAR PROTEIN 50CB-RELATED"/>
    <property type="match status" value="1"/>
</dbReference>
<feature type="compositionally biased region" description="Polar residues" evidence="3">
    <location>
        <begin position="153"/>
        <end position="170"/>
    </location>
</feature>
<dbReference type="InterPro" id="IPR051217">
    <property type="entry name" value="Insect_Cuticle_Struc_Prot"/>
</dbReference>
<dbReference type="PROSITE" id="PS51155">
    <property type="entry name" value="CHIT_BIND_RR_2"/>
    <property type="match status" value="1"/>
</dbReference>
<dbReference type="PRINTS" id="PR00947">
    <property type="entry name" value="CUTICLE"/>
</dbReference>
<evidence type="ECO:0008006" key="7">
    <source>
        <dbReference type="Google" id="ProtNLM"/>
    </source>
</evidence>
<dbReference type="PANTHER" id="PTHR12236">
    <property type="entry name" value="STRUCTURAL CONTITUENT OF CUTICLE"/>
    <property type="match status" value="1"/>
</dbReference>
<dbReference type="Proteomes" id="UP000000305">
    <property type="component" value="Unassembled WGS sequence"/>
</dbReference>
<dbReference type="Pfam" id="PF00379">
    <property type="entry name" value="Chitin_bind_4"/>
    <property type="match status" value="1"/>
</dbReference>
<sequence>MKVFVLLALAFTGLADSAAANQVWYDKDRFTDPYHNAPGYKKPENEYQGGQHHSEPYDEHGTYNYNYNVKDAHSSIDYGKQETSNGKGAVSGSYHVMLPDGRKQKVTYHADENGYVADIQYEGEAKNDETPYSAGSYPTIYAKKDGKNDETPQHNYPVNHYPSTTTEKYHDTYSTTPTKDHQMYHHQTHYVKPNIPHVKYPDIYSTPYNTGHETHHTPYAKDNTHSATPYNKGQYHHQVPYVKEHDASSIKYNPNPHSKSPHHYSTSYPKASENYQTSYVKSHSNHPVPYSKGSYNHGTVKTAKYPDTHPTTYSNGNY</sequence>
<keyword evidence="4" id="KW-0732">Signal</keyword>
<organism evidence="5 6">
    <name type="scientific">Daphnia pulex</name>
    <name type="common">Water flea</name>
    <dbReference type="NCBI Taxonomy" id="6669"/>
    <lineage>
        <taxon>Eukaryota</taxon>
        <taxon>Metazoa</taxon>
        <taxon>Ecdysozoa</taxon>
        <taxon>Arthropoda</taxon>
        <taxon>Crustacea</taxon>
        <taxon>Branchiopoda</taxon>
        <taxon>Diplostraca</taxon>
        <taxon>Cladocera</taxon>
        <taxon>Anomopoda</taxon>
        <taxon>Daphniidae</taxon>
        <taxon>Daphnia</taxon>
    </lineage>
</organism>
<accession>E9G8M9</accession>